<organism evidence="1 2">
    <name type="scientific">Longimycelium tulufanense</name>
    <dbReference type="NCBI Taxonomy" id="907463"/>
    <lineage>
        <taxon>Bacteria</taxon>
        <taxon>Bacillati</taxon>
        <taxon>Actinomycetota</taxon>
        <taxon>Actinomycetes</taxon>
        <taxon>Pseudonocardiales</taxon>
        <taxon>Pseudonocardiaceae</taxon>
        <taxon>Longimycelium</taxon>
    </lineage>
</organism>
<reference evidence="1" key="2">
    <citation type="submission" date="2020-09" db="EMBL/GenBank/DDBJ databases">
        <authorList>
            <person name="Sun Q."/>
            <person name="Zhou Y."/>
        </authorList>
    </citation>
    <scope>NUCLEOTIDE SEQUENCE</scope>
    <source>
        <strain evidence="1">CGMCC 4.5737</strain>
    </source>
</reference>
<protein>
    <recommendedName>
        <fullName evidence="3">Capsid protein</fullName>
    </recommendedName>
</protein>
<reference evidence="1" key="1">
    <citation type="journal article" date="2014" name="Int. J. Syst. Evol. Microbiol.">
        <title>Complete genome sequence of Corynebacterium casei LMG S-19264T (=DSM 44701T), isolated from a smear-ripened cheese.</title>
        <authorList>
            <consortium name="US DOE Joint Genome Institute (JGI-PGF)"/>
            <person name="Walter F."/>
            <person name="Albersmeier A."/>
            <person name="Kalinowski J."/>
            <person name="Ruckert C."/>
        </authorList>
    </citation>
    <scope>NUCLEOTIDE SEQUENCE</scope>
    <source>
        <strain evidence="1">CGMCC 4.5737</strain>
    </source>
</reference>
<name>A0A8J3FW77_9PSEU</name>
<keyword evidence="2" id="KW-1185">Reference proteome</keyword>
<evidence type="ECO:0008006" key="3">
    <source>
        <dbReference type="Google" id="ProtNLM"/>
    </source>
</evidence>
<gene>
    <name evidence="1" type="ORF">GCM10012275_38330</name>
</gene>
<comment type="caution">
    <text evidence="1">The sequence shown here is derived from an EMBL/GenBank/DDBJ whole genome shotgun (WGS) entry which is preliminary data.</text>
</comment>
<evidence type="ECO:0000313" key="2">
    <source>
        <dbReference type="Proteomes" id="UP000637578"/>
    </source>
</evidence>
<dbReference type="AlphaFoldDB" id="A0A8J3FW77"/>
<sequence length="154" mass="16256">MSRPTQIERMISKGQMVPLLFTQDQVAASQTDVQLEIMNMVFSAGTSDATFDYPANDAYVMPFEGEIIAISAHLTAAATAGQLDIGPTIGGTEKTDLALAITTETAKSATVLRGTIPFAKDDKIGAEITTNSSWDGTSSDLAVTVWVILALEGI</sequence>
<proteinExistence type="predicted"/>
<accession>A0A8J3FW77</accession>
<dbReference type="RefSeq" id="WP_189059589.1">
    <property type="nucleotide sequence ID" value="NZ_BMMK01000018.1"/>
</dbReference>
<evidence type="ECO:0000313" key="1">
    <source>
        <dbReference type="EMBL" id="GGM64115.1"/>
    </source>
</evidence>
<dbReference type="Proteomes" id="UP000637578">
    <property type="component" value="Unassembled WGS sequence"/>
</dbReference>
<dbReference type="EMBL" id="BMMK01000018">
    <property type="protein sequence ID" value="GGM64115.1"/>
    <property type="molecule type" value="Genomic_DNA"/>
</dbReference>